<proteinExistence type="predicted"/>
<accession>A0A3S3MWE5</accession>
<reference evidence="2 3" key="1">
    <citation type="journal article" date="2019" name="Nat. Plants">
        <title>Stout camphor tree genome fills gaps in understanding of flowering plant genome evolution.</title>
        <authorList>
            <person name="Chaw S.M."/>
            <person name="Liu Y.C."/>
            <person name="Wu Y.W."/>
            <person name="Wang H.Y."/>
            <person name="Lin C.I."/>
            <person name="Wu C.S."/>
            <person name="Ke H.M."/>
            <person name="Chang L.Y."/>
            <person name="Hsu C.Y."/>
            <person name="Yang H.T."/>
            <person name="Sudianto E."/>
            <person name="Hsu M.H."/>
            <person name="Wu K.P."/>
            <person name="Wang L.N."/>
            <person name="Leebens-Mack J.H."/>
            <person name="Tsai I.J."/>
        </authorList>
    </citation>
    <scope>NUCLEOTIDE SEQUENCE [LARGE SCALE GENOMIC DNA]</scope>
    <source>
        <strain evidence="3">cv. Chaw 1501</strain>
        <tissue evidence="2">Young leaves</tissue>
    </source>
</reference>
<keyword evidence="3" id="KW-1185">Reference proteome</keyword>
<comment type="caution">
    <text evidence="2">The sequence shown here is derived from an EMBL/GenBank/DDBJ whole genome shotgun (WGS) entry which is preliminary data.</text>
</comment>
<dbReference type="InterPro" id="IPR027417">
    <property type="entry name" value="P-loop_NTPase"/>
</dbReference>
<evidence type="ECO:0000313" key="2">
    <source>
        <dbReference type="EMBL" id="RWR83750.1"/>
    </source>
</evidence>
<dbReference type="Gene3D" id="3.40.50.300">
    <property type="entry name" value="P-loop containing nucleotide triphosphate hydrolases"/>
    <property type="match status" value="1"/>
</dbReference>
<evidence type="ECO:0000256" key="1">
    <source>
        <dbReference type="SAM" id="SignalP"/>
    </source>
</evidence>
<organism evidence="2 3">
    <name type="scientific">Cinnamomum micranthum f. kanehirae</name>
    <dbReference type="NCBI Taxonomy" id="337451"/>
    <lineage>
        <taxon>Eukaryota</taxon>
        <taxon>Viridiplantae</taxon>
        <taxon>Streptophyta</taxon>
        <taxon>Embryophyta</taxon>
        <taxon>Tracheophyta</taxon>
        <taxon>Spermatophyta</taxon>
        <taxon>Magnoliopsida</taxon>
        <taxon>Magnoliidae</taxon>
        <taxon>Laurales</taxon>
        <taxon>Lauraceae</taxon>
        <taxon>Cinnamomum</taxon>
    </lineage>
</organism>
<dbReference type="Proteomes" id="UP000283530">
    <property type="component" value="Unassembled WGS sequence"/>
</dbReference>
<gene>
    <name evidence="2" type="ORF">CKAN_01251400</name>
</gene>
<dbReference type="SUPFAM" id="SSF52540">
    <property type="entry name" value="P-loop containing nucleoside triphosphate hydrolases"/>
    <property type="match status" value="1"/>
</dbReference>
<evidence type="ECO:0000313" key="3">
    <source>
        <dbReference type="Proteomes" id="UP000283530"/>
    </source>
</evidence>
<dbReference type="EMBL" id="QPKB01000004">
    <property type="protein sequence ID" value="RWR83750.1"/>
    <property type="molecule type" value="Genomic_DNA"/>
</dbReference>
<sequence length="194" mass="21834">MFRLVLSFFTKWIACVLNQDRDGAQILNNILVLGLAPYQGKRTKIGSRPELTMDPTGSPPLNNEVQEVAALQTNLTMSEYLQTTSSSENAPLSHLPRAKWLGTIDLYQWKGFLYHLHCFRATIAAQNHFKALDDDVILASSIKTSTTWVKALIPSIMANRIMTDEQDPLLTNHPNALMPSLEIKIYRENPTPNL</sequence>
<keyword evidence="2" id="KW-0808">Transferase</keyword>
<keyword evidence="1" id="KW-0732">Signal</keyword>
<feature type="signal peptide" evidence="1">
    <location>
        <begin position="1"/>
        <end position="18"/>
    </location>
</feature>
<dbReference type="PANTHER" id="PTHR11783">
    <property type="entry name" value="SULFOTRANSFERASE SULT"/>
    <property type="match status" value="1"/>
</dbReference>
<protein>
    <submittedName>
        <fullName evidence="2">Cytosolic sulfotransferase 10-like protein</fullName>
    </submittedName>
</protein>
<name>A0A3S3MWE5_9MAGN</name>
<dbReference type="AlphaFoldDB" id="A0A3S3MWE5"/>
<dbReference type="GO" id="GO:0016740">
    <property type="term" value="F:transferase activity"/>
    <property type="evidence" value="ECO:0007669"/>
    <property type="project" value="UniProtKB-KW"/>
</dbReference>
<feature type="chain" id="PRO_5018595316" evidence="1">
    <location>
        <begin position="19"/>
        <end position="194"/>
    </location>
</feature>
<dbReference type="OrthoDB" id="963912at2759"/>